<name>A0ABQ1H590_9SPHN</name>
<organism evidence="3 4">
    <name type="scientific">Sphingomonas psychrolutea</name>
    <dbReference type="NCBI Taxonomy" id="1259676"/>
    <lineage>
        <taxon>Bacteria</taxon>
        <taxon>Pseudomonadati</taxon>
        <taxon>Pseudomonadota</taxon>
        <taxon>Alphaproteobacteria</taxon>
        <taxon>Sphingomonadales</taxon>
        <taxon>Sphingomonadaceae</taxon>
        <taxon>Sphingomonas</taxon>
    </lineage>
</organism>
<accession>A0ABQ1H590</accession>
<proteinExistence type="predicted"/>
<gene>
    <name evidence="3" type="ORF">GCM10011395_30170</name>
</gene>
<keyword evidence="2" id="KW-0732">Signal</keyword>
<protein>
    <recommendedName>
        <fullName evidence="5">DUF1570 domain-containing protein</fullName>
    </recommendedName>
</protein>
<dbReference type="EMBL" id="BMDW01000022">
    <property type="protein sequence ID" value="GGA57800.1"/>
    <property type="molecule type" value="Genomic_DNA"/>
</dbReference>
<keyword evidence="4" id="KW-1185">Reference proteome</keyword>
<dbReference type="Proteomes" id="UP000618591">
    <property type="component" value="Unassembled WGS sequence"/>
</dbReference>
<feature type="chain" id="PRO_5047362345" description="DUF1570 domain-containing protein" evidence="2">
    <location>
        <begin position="20"/>
        <end position="524"/>
    </location>
</feature>
<feature type="region of interest" description="Disordered" evidence="1">
    <location>
        <begin position="496"/>
        <end position="524"/>
    </location>
</feature>
<dbReference type="InterPro" id="IPR011990">
    <property type="entry name" value="TPR-like_helical_dom_sf"/>
</dbReference>
<feature type="signal peptide" evidence="2">
    <location>
        <begin position="1"/>
        <end position="19"/>
    </location>
</feature>
<evidence type="ECO:0000256" key="1">
    <source>
        <dbReference type="SAM" id="MobiDB-lite"/>
    </source>
</evidence>
<dbReference type="Gene3D" id="1.25.40.10">
    <property type="entry name" value="Tetratricopeptide repeat domain"/>
    <property type="match status" value="1"/>
</dbReference>
<sequence>MFRKALLLCACLIPSAALAEWQEASSRHFVLYSNDKPERVRAFTTKLERFDKALRVQRGMPDAPISPETRLTVYVVDTIDDVQKLVPGQENVAGFYAPRAHPVAFVPRQSGTEKTDLNAQQILLHEYTHHFMLSNWTNAAFPAWFVEGFAEFNATAMFRDDGGITLGAAPQYRAFGVFNSDMLPMSRVLSPDPGRMSEEQTDVLYGRGWLLTHYLTFEPSRAGQLDAYIDAINAGKPVTEAKHQLKDVDKLDRVLDRYAEQSRLPARTLTGSALAVGETTVRALTPAEAAVMPARIRSAAGVGATQAQAVVVLARRLAAPYPQDAAAQNVLAEAEYDAGNYTAAEAAADRALATAPKSMHAMLYKGMALAATARTAKKTDAATWSAVRHWFLVANKVDTEDPLPLTLFYNSFGDADQPPTKNADAALLYAYALAPYDLGLRMQAGRVYLQQGNAVEARRAIVPLAYSAHGSGGDRIQQVLAMLDQKGSAAALTVLDKPDAPSDAKAGSASGKSASDGPAGPKKS</sequence>
<evidence type="ECO:0000256" key="2">
    <source>
        <dbReference type="SAM" id="SignalP"/>
    </source>
</evidence>
<evidence type="ECO:0000313" key="3">
    <source>
        <dbReference type="EMBL" id="GGA57800.1"/>
    </source>
</evidence>
<comment type="caution">
    <text evidence="3">The sequence shown here is derived from an EMBL/GenBank/DDBJ whole genome shotgun (WGS) entry which is preliminary data.</text>
</comment>
<dbReference type="SUPFAM" id="SSF48452">
    <property type="entry name" value="TPR-like"/>
    <property type="match status" value="1"/>
</dbReference>
<feature type="compositionally biased region" description="Low complexity" evidence="1">
    <location>
        <begin position="503"/>
        <end position="524"/>
    </location>
</feature>
<evidence type="ECO:0008006" key="5">
    <source>
        <dbReference type="Google" id="ProtNLM"/>
    </source>
</evidence>
<reference evidence="4" key="1">
    <citation type="journal article" date="2019" name="Int. J. Syst. Evol. Microbiol.">
        <title>The Global Catalogue of Microorganisms (GCM) 10K type strain sequencing project: providing services to taxonomists for standard genome sequencing and annotation.</title>
        <authorList>
            <consortium name="The Broad Institute Genomics Platform"/>
            <consortium name="The Broad Institute Genome Sequencing Center for Infectious Disease"/>
            <person name="Wu L."/>
            <person name="Ma J."/>
        </authorList>
    </citation>
    <scope>NUCLEOTIDE SEQUENCE [LARGE SCALE GENOMIC DNA]</scope>
    <source>
        <strain evidence="4">CGMCC 1.10106</strain>
    </source>
</reference>
<evidence type="ECO:0000313" key="4">
    <source>
        <dbReference type="Proteomes" id="UP000618591"/>
    </source>
</evidence>